<organism evidence="1 3">
    <name type="scientific">Carya illinoinensis</name>
    <name type="common">Pecan</name>
    <dbReference type="NCBI Taxonomy" id="32201"/>
    <lineage>
        <taxon>Eukaryota</taxon>
        <taxon>Viridiplantae</taxon>
        <taxon>Streptophyta</taxon>
        <taxon>Embryophyta</taxon>
        <taxon>Tracheophyta</taxon>
        <taxon>Spermatophyta</taxon>
        <taxon>Magnoliopsida</taxon>
        <taxon>eudicotyledons</taxon>
        <taxon>Gunneridae</taxon>
        <taxon>Pentapetalae</taxon>
        <taxon>rosids</taxon>
        <taxon>fabids</taxon>
        <taxon>Fagales</taxon>
        <taxon>Juglandaceae</taxon>
        <taxon>Carya</taxon>
    </lineage>
</organism>
<sequence length="167" mass="19709">MANKRVLHPALFVDLGTTYCYDDYQGSRTTPTRAAFTDMHRFGDHHDGKNQLALHHTGHMNHSNFFFERSKAKEILEGYACEMKNAVEDENVRYKLEPAFKKEIEAAILHLSQWLRYVQDPHTDEHEIKKNMERNIRDLYDPIIARIKQHCIYVRGSRSAESNSYYY</sequence>
<dbReference type="AlphaFoldDB" id="A0A8T1Q745"/>
<reference evidence="1" key="1">
    <citation type="submission" date="2020-12" db="EMBL/GenBank/DDBJ databases">
        <title>WGS assembly of Carya illinoinensis cv. Pawnee.</title>
        <authorList>
            <person name="Platts A."/>
            <person name="Shu S."/>
            <person name="Wright S."/>
            <person name="Barry K."/>
            <person name="Edger P."/>
            <person name="Pires J.C."/>
            <person name="Schmutz J."/>
        </authorList>
    </citation>
    <scope>NUCLEOTIDE SEQUENCE</scope>
    <source>
        <tissue evidence="1">Leaf</tissue>
    </source>
</reference>
<comment type="caution">
    <text evidence="1">The sequence shown here is derived from an EMBL/GenBank/DDBJ whole genome shotgun (WGS) entry which is preliminary data.</text>
</comment>
<dbReference type="Proteomes" id="UP000811609">
    <property type="component" value="Chromosome 6"/>
</dbReference>
<name>A0A8T1Q745_CARIL</name>
<evidence type="ECO:0000313" key="2">
    <source>
        <dbReference type="EMBL" id="KAG6707362.1"/>
    </source>
</evidence>
<accession>A0A8T1Q745</accession>
<protein>
    <submittedName>
        <fullName evidence="1">Uncharacterized protein</fullName>
    </submittedName>
</protein>
<dbReference type="InterPro" id="IPR018181">
    <property type="entry name" value="Heat_shock_70_CS"/>
</dbReference>
<evidence type="ECO:0000313" key="1">
    <source>
        <dbReference type="EMBL" id="KAG6650230.1"/>
    </source>
</evidence>
<dbReference type="PROSITE" id="PS00297">
    <property type="entry name" value="HSP70_1"/>
    <property type="match status" value="1"/>
</dbReference>
<dbReference type="EMBL" id="CM031830">
    <property type="protein sequence ID" value="KAG6707362.1"/>
    <property type="molecule type" value="Genomic_DNA"/>
</dbReference>
<dbReference type="Proteomes" id="UP000811246">
    <property type="component" value="Chromosome 6"/>
</dbReference>
<evidence type="ECO:0000313" key="3">
    <source>
        <dbReference type="Proteomes" id="UP000811609"/>
    </source>
</evidence>
<keyword evidence="3" id="KW-1185">Reference proteome</keyword>
<reference evidence="2" key="2">
    <citation type="submission" date="2021-01" db="EMBL/GenBank/DDBJ databases">
        <authorList>
            <person name="Lovell J.T."/>
            <person name="Bentley N."/>
            <person name="Bhattarai G."/>
            <person name="Jenkins J.W."/>
            <person name="Sreedasyam A."/>
            <person name="Alarcon Y."/>
            <person name="Bock C."/>
            <person name="Boston L."/>
            <person name="Carlson J."/>
            <person name="Cervantes K."/>
            <person name="Clermont K."/>
            <person name="Krom N."/>
            <person name="Kubenka K."/>
            <person name="Mamidi S."/>
            <person name="Mattison C."/>
            <person name="Monteros M."/>
            <person name="Pisani C."/>
            <person name="Plott C."/>
            <person name="Rajasekar S."/>
            <person name="Rhein H.S."/>
            <person name="Rohla C."/>
            <person name="Song M."/>
            <person name="Hilaire R.S."/>
            <person name="Shu S."/>
            <person name="Wells L."/>
            <person name="Wang X."/>
            <person name="Webber J."/>
            <person name="Heerema R.J."/>
            <person name="Klein P."/>
            <person name="Conner P."/>
            <person name="Grauke L."/>
            <person name="Grimwood J."/>
            <person name="Schmutz J."/>
            <person name="Randall J.J."/>
        </authorList>
    </citation>
    <scope>NUCLEOTIDE SEQUENCE</scope>
    <source>
        <tissue evidence="2">Leaf</tissue>
    </source>
</reference>
<dbReference type="EMBL" id="CM031814">
    <property type="protein sequence ID" value="KAG6650230.1"/>
    <property type="molecule type" value="Genomic_DNA"/>
</dbReference>
<gene>
    <name evidence="1" type="ORF">CIPAW_06G027700</name>
    <name evidence="2" type="ORF">I3842_06G027200</name>
</gene>
<proteinExistence type="predicted"/>